<evidence type="ECO:0000256" key="4">
    <source>
        <dbReference type="ARBA" id="ARBA00012438"/>
    </source>
</evidence>
<evidence type="ECO:0000256" key="7">
    <source>
        <dbReference type="ARBA" id="ARBA00022679"/>
    </source>
</evidence>
<dbReference type="CDD" id="cd00082">
    <property type="entry name" value="HisKA"/>
    <property type="match status" value="1"/>
</dbReference>
<dbReference type="SMART" id="SM00388">
    <property type="entry name" value="HisKA"/>
    <property type="match status" value="1"/>
</dbReference>
<dbReference type="EMBL" id="FQZS01000005">
    <property type="protein sequence ID" value="SHI62755.1"/>
    <property type="molecule type" value="Genomic_DNA"/>
</dbReference>
<evidence type="ECO:0000256" key="13">
    <source>
        <dbReference type="SAM" id="Phobius"/>
    </source>
</evidence>
<dbReference type="FunFam" id="1.10.287.130:FF:000001">
    <property type="entry name" value="Two-component sensor histidine kinase"/>
    <property type="match status" value="1"/>
</dbReference>
<evidence type="ECO:0000256" key="5">
    <source>
        <dbReference type="ARBA" id="ARBA00022475"/>
    </source>
</evidence>
<dbReference type="Pfam" id="PF00989">
    <property type="entry name" value="PAS"/>
    <property type="match status" value="1"/>
</dbReference>
<evidence type="ECO:0000256" key="11">
    <source>
        <dbReference type="ARBA" id="ARBA00023012"/>
    </source>
</evidence>
<dbReference type="EC" id="2.7.13.3" evidence="4"/>
<dbReference type="PROSITE" id="PS50109">
    <property type="entry name" value="HIS_KIN"/>
    <property type="match status" value="1"/>
</dbReference>
<dbReference type="PANTHER" id="PTHR45453:SF1">
    <property type="entry name" value="PHOSPHATE REGULON SENSOR PROTEIN PHOR"/>
    <property type="match status" value="1"/>
</dbReference>
<dbReference type="InterPro" id="IPR036890">
    <property type="entry name" value="HATPase_C_sf"/>
</dbReference>
<dbReference type="Gene3D" id="1.10.287.130">
    <property type="match status" value="1"/>
</dbReference>
<keyword evidence="12 13" id="KW-0472">Membrane</keyword>
<evidence type="ECO:0000256" key="2">
    <source>
        <dbReference type="ARBA" id="ARBA00004236"/>
    </source>
</evidence>
<dbReference type="Pfam" id="PF00672">
    <property type="entry name" value="HAMP"/>
    <property type="match status" value="1"/>
</dbReference>
<dbReference type="GO" id="GO:0016036">
    <property type="term" value="P:cellular response to phosphate starvation"/>
    <property type="evidence" value="ECO:0007669"/>
    <property type="project" value="TreeGrafter"/>
</dbReference>
<keyword evidence="13" id="KW-1133">Transmembrane helix</keyword>
<evidence type="ECO:0000259" key="14">
    <source>
        <dbReference type="PROSITE" id="PS50109"/>
    </source>
</evidence>
<evidence type="ECO:0000256" key="3">
    <source>
        <dbReference type="ARBA" id="ARBA00004314"/>
    </source>
</evidence>
<dbReference type="CDD" id="cd00075">
    <property type="entry name" value="HATPase"/>
    <property type="match status" value="1"/>
</dbReference>
<dbReference type="InterPro" id="IPR013767">
    <property type="entry name" value="PAS_fold"/>
</dbReference>
<dbReference type="FunFam" id="3.30.565.10:FF:000023">
    <property type="entry name" value="PAS domain-containing sensor histidine kinase"/>
    <property type="match status" value="1"/>
</dbReference>
<reference evidence="17 18" key="1">
    <citation type="submission" date="2016-11" db="EMBL/GenBank/DDBJ databases">
        <authorList>
            <person name="Jaros S."/>
            <person name="Januszkiewicz K."/>
            <person name="Wedrychowicz H."/>
        </authorList>
    </citation>
    <scope>NUCLEOTIDE SEQUENCE [LARGE SCALE GENOMIC DNA]</scope>
    <source>
        <strain evidence="17 18">DSM 19022</strain>
    </source>
</reference>
<organism evidence="17 18">
    <name type="scientific">Lutispora thermophila DSM 19022</name>
    <dbReference type="NCBI Taxonomy" id="1122184"/>
    <lineage>
        <taxon>Bacteria</taxon>
        <taxon>Bacillati</taxon>
        <taxon>Bacillota</taxon>
        <taxon>Clostridia</taxon>
        <taxon>Lutisporales</taxon>
        <taxon>Lutisporaceae</taxon>
        <taxon>Lutispora</taxon>
    </lineage>
</organism>
<feature type="domain" description="Histidine kinase" evidence="14">
    <location>
        <begin position="367"/>
        <end position="583"/>
    </location>
</feature>
<evidence type="ECO:0000313" key="18">
    <source>
        <dbReference type="Proteomes" id="UP000184442"/>
    </source>
</evidence>
<proteinExistence type="predicted"/>
<evidence type="ECO:0000256" key="8">
    <source>
        <dbReference type="ARBA" id="ARBA00022741"/>
    </source>
</evidence>
<dbReference type="PROSITE" id="PS50885">
    <property type="entry name" value="HAMP"/>
    <property type="match status" value="1"/>
</dbReference>
<dbReference type="CDD" id="cd06225">
    <property type="entry name" value="HAMP"/>
    <property type="match status" value="1"/>
</dbReference>
<keyword evidence="8" id="KW-0547">Nucleotide-binding</keyword>
<dbReference type="InterPro" id="IPR003660">
    <property type="entry name" value="HAMP_dom"/>
</dbReference>
<dbReference type="SUPFAM" id="SSF158472">
    <property type="entry name" value="HAMP domain-like"/>
    <property type="match status" value="1"/>
</dbReference>
<dbReference type="OrthoDB" id="9813151at2"/>
<dbReference type="GO" id="GO:0005886">
    <property type="term" value="C:plasma membrane"/>
    <property type="evidence" value="ECO:0007669"/>
    <property type="project" value="UniProtKB-SubCell"/>
</dbReference>
<dbReference type="PANTHER" id="PTHR45453">
    <property type="entry name" value="PHOSPHATE REGULON SENSOR PROTEIN PHOR"/>
    <property type="match status" value="1"/>
</dbReference>
<evidence type="ECO:0000256" key="6">
    <source>
        <dbReference type="ARBA" id="ARBA00022553"/>
    </source>
</evidence>
<dbReference type="NCBIfam" id="TIGR00229">
    <property type="entry name" value="sensory_box"/>
    <property type="match status" value="1"/>
</dbReference>
<dbReference type="GO" id="GO:0004721">
    <property type="term" value="F:phosphoprotein phosphatase activity"/>
    <property type="evidence" value="ECO:0007669"/>
    <property type="project" value="TreeGrafter"/>
</dbReference>
<dbReference type="SMART" id="SM00387">
    <property type="entry name" value="HATPase_c"/>
    <property type="match status" value="1"/>
</dbReference>
<accession>A0A1M6CNX4</accession>
<dbReference type="PRINTS" id="PR00344">
    <property type="entry name" value="BCTRLSENSOR"/>
</dbReference>
<dbReference type="SMART" id="SM00304">
    <property type="entry name" value="HAMP"/>
    <property type="match status" value="1"/>
</dbReference>
<evidence type="ECO:0000313" key="17">
    <source>
        <dbReference type="EMBL" id="SHI62755.1"/>
    </source>
</evidence>
<evidence type="ECO:0000256" key="12">
    <source>
        <dbReference type="ARBA" id="ARBA00023136"/>
    </source>
</evidence>
<dbReference type="Pfam" id="PF02518">
    <property type="entry name" value="HATPase_c"/>
    <property type="match status" value="1"/>
</dbReference>
<keyword evidence="5" id="KW-1003">Cell membrane</keyword>
<dbReference type="AlphaFoldDB" id="A0A1M6CNX4"/>
<dbReference type="Gene3D" id="6.10.340.10">
    <property type="match status" value="1"/>
</dbReference>
<dbReference type="RefSeq" id="WP_073024924.1">
    <property type="nucleotide sequence ID" value="NZ_FQZS01000005.1"/>
</dbReference>
<dbReference type="InterPro" id="IPR050351">
    <property type="entry name" value="BphY/WalK/GraS-like"/>
</dbReference>
<dbReference type="SUPFAM" id="SSF55874">
    <property type="entry name" value="ATPase domain of HSP90 chaperone/DNA topoisomerase II/histidine kinase"/>
    <property type="match status" value="1"/>
</dbReference>
<gene>
    <name evidence="17" type="ORF">SAMN02745176_00876</name>
</gene>
<dbReference type="CDD" id="cd00130">
    <property type="entry name" value="PAS"/>
    <property type="match status" value="1"/>
</dbReference>
<keyword evidence="10" id="KW-0067">ATP-binding</keyword>
<evidence type="ECO:0000256" key="10">
    <source>
        <dbReference type="ARBA" id="ARBA00022840"/>
    </source>
</evidence>
<keyword evidence="18" id="KW-1185">Reference proteome</keyword>
<dbReference type="Gene3D" id="3.30.565.10">
    <property type="entry name" value="Histidine kinase-like ATPase, C-terminal domain"/>
    <property type="match status" value="1"/>
</dbReference>
<feature type="domain" description="HAMP" evidence="16">
    <location>
        <begin position="185"/>
        <end position="237"/>
    </location>
</feature>
<dbReference type="GO" id="GO:0000155">
    <property type="term" value="F:phosphorelay sensor kinase activity"/>
    <property type="evidence" value="ECO:0007669"/>
    <property type="project" value="InterPro"/>
</dbReference>
<dbReference type="SUPFAM" id="SSF55785">
    <property type="entry name" value="PYP-like sensor domain (PAS domain)"/>
    <property type="match status" value="1"/>
</dbReference>
<dbReference type="Proteomes" id="UP000184442">
    <property type="component" value="Unassembled WGS sequence"/>
</dbReference>
<evidence type="ECO:0000256" key="1">
    <source>
        <dbReference type="ARBA" id="ARBA00000085"/>
    </source>
</evidence>
<comment type="catalytic activity">
    <reaction evidence="1">
        <text>ATP + protein L-histidine = ADP + protein N-phospho-L-histidine.</text>
        <dbReference type="EC" id="2.7.13.3"/>
    </reaction>
</comment>
<dbReference type="STRING" id="1122184.SAMN02745176_00876"/>
<feature type="transmembrane region" description="Helical" evidence="13">
    <location>
        <begin position="161"/>
        <end position="182"/>
    </location>
</feature>
<feature type="domain" description="PAS" evidence="15">
    <location>
        <begin position="242"/>
        <end position="313"/>
    </location>
</feature>
<dbReference type="InterPro" id="IPR005467">
    <property type="entry name" value="His_kinase_dom"/>
</dbReference>
<dbReference type="InterPro" id="IPR035965">
    <property type="entry name" value="PAS-like_dom_sf"/>
</dbReference>
<keyword evidence="9 17" id="KW-0418">Kinase</keyword>
<dbReference type="InterPro" id="IPR003594">
    <property type="entry name" value="HATPase_dom"/>
</dbReference>
<evidence type="ECO:0000259" key="16">
    <source>
        <dbReference type="PROSITE" id="PS50885"/>
    </source>
</evidence>
<dbReference type="GO" id="GO:0005524">
    <property type="term" value="F:ATP binding"/>
    <property type="evidence" value="ECO:0007669"/>
    <property type="project" value="UniProtKB-KW"/>
</dbReference>
<dbReference type="InterPro" id="IPR000014">
    <property type="entry name" value="PAS"/>
</dbReference>
<sequence>MGKKIFLSLLYVLLIGFAISGILSYVTIRSTYNSVVEDKLISNSLFIAELIAERLSGYGFKDMDEYIKQIRTYDDIRITLIDMQGNVLGDSDEDISKMDNHIDRPEVRKAIMGYYSLERRYSGTIRADYIYYATALTYDGQMIIVRLSMPLKDIEIITRKYLYNLLMAFIFGLAIALVIGYVSTRKIVEPLSKITQTSDEIAKGNFNVRVKIYGNDEISRLAETINNMSQQLQYYINGLNTRNKEMEAILSSVASGIIAIDNHWRILFINKKATEILDIEDKELIGRHLMFALRNHQIQKYLDDTVENKAYKETEITLNYPQERIIRLYTNPILERDGSYPIGVIIVLQDITHVRKLEKVRSEFVANVSHELKTPLTSIKGFIETLKEGAIRDEKIALRFIDIIDAEADRLVNLINETLFLSELESNKEEKAKEKIEIKSAIDEIIPLFKSKAESKGIIIEKSIKGDIGVIFGSKDRFKQMLINLVDNAVKYSNEGGKITIQGYLEESRKVIVVEDTGIGIPEEDLPRIFERFYRVDKARVRTGEGGTGLGLSIVKHIAMNFNADISVESKLGKGTKFIIRFP</sequence>
<keyword evidence="7" id="KW-0808">Transferase</keyword>
<protein>
    <recommendedName>
        <fullName evidence="4">histidine kinase</fullName>
        <ecNumber evidence="4">2.7.13.3</ecNumber>
    </recommendedName>
</protein>
<dbReference type="InterPro" id="IPR004358">
    <property type="entry name" value="Sig_transdc_His_kin-like_C"/>
</dbReference>
<evidence type="ECO:0000259" key="15">
    <source>
        <dbReference type="PROSITE" id="PS50112"/>
    </source>
</evidence>
<dbReference type="Pfam" id="PF00512">
    <property type="entry name" value="HisKA"/>
    <property type="match status" value="1"/>
</dbReference>
<keyword evidence="6" id="KW-0597">Phosphoprotein</keyword>
<dbReference type="Gene3D" id="3.30.450.20">
    <property type="entry name" value="PAS domain"/>
    <property type="match status" value="1"/>
</dbReference>
<dbReference type="SMART" id="SM00091">
    <property type="entry name" value="PAS"/>
    <property type="match status" value="1"/>
</dbReference>
<dbReference type="GO" id="GO:0045121">
    <property type="term" value="C:membrane raft"/>
    <property type="evidence" value="ECO:0007669"/>
    <property type="project" value="UniProtKB-SubCell"/>
</dbReference>
<keyword evidence="13" id="KW-0812">Transmembrane</keyword>
<dbReference type="SUPFAM" id="SSF47384">
    <property type="entry name" value="Homodimeric domain of signal transducing histidine kinase"/>
    <property type="match status" value="1"/>
</dbReference>
<dbReference type="GO" id="GO:0006355">
    <property type="term" value="P:regulation of DNA-templated transcription"/>
    <property type="evidence" value="ECO:0007669"/>
    <property type="project" value="InterPro"/>
</dbReference>
<dbReference type="PROSITE" id="PS50112">
    <property type="entry name" value="PAS"/>
    <property type="match status" value="1"/>
</dbReference>
<evidence type="ECO:0000256" key="9">
    <source>
        <dbReference type="ARBA" id="ARBA00022777"/>
    </source>
</evidence>
<dbReference type="NCBIfam" id="NF046044">
    <property type="entry name" value="PnpS"/>
    <property type="match status" value="1"/>
</dbReference>
<dbReference type="InterPro" id="IPR036097">
    <property type="entry name" value="HisK_dim/P_sf"/>
</dbReference>
<keyword evidence="11" id="KW-0902">Two-component regulatory system</keyword>
<name>A0A1M6CNX4_9FIRM</name>
<dbReference type="InterPro" id="IPR003661">
    <property type="entry name" value="HisK_dim/P_dom"/>
</dbReference>
<comment type="subcellular location">
    <subcellularLocation>
        <location evidence="2">Cell membrane</location>
    </subcellularLocation>
    <subcellularLocation>
        <location evidence="3">Membrane raft</location>
        <topology evidence="3">Multi-pass membrane protein</topology>
    </subcellularLocation>
</comment>